<evidence type="ECO:0000313" key="2">
    <source>
        <dbReference type="Proteomes" id="UP000179145"/>
    </source>
</evidence>
<dbReference type="KEGG" id="kba:A0U89_02345"/>
<sequence>MFIAEMTDVPTLNGMDSFTPPGWNLTGYRNSDYLDKVNTYIAENHLKNVCILNLQTMRWNLSQHFNR</sequence>
<dbReference type="AlphaFoldDB" id="A0A1D8UR95"/>
<reference evidence="1 2" key="1">
    <citation type="journal article" date="2016" name="Microb. Cell Fact.">
        <title>Dissection of exopolysaccharide biosynthesis in Kozakia baliensis.</title>
        <authorList>
            <person name="Brandt J.U."/>
            <person name="Jakob F."/>
            <person name="Behr J."/>
            <person name="Geissler A.J."/>
            <person name="Vogel R.F."/>
        </authorList>
    </citation>
    <scope>NUCLEOTIDE SEQUENCE [LARGE SCALE GENOMIC DNA]</scope>
    <source>
        <strain evidence="1 2">DSM 14400</strain>
    </source>
</reference>
<dbReference type="Proteomes" id="UP000179145">
    <property type="component" value="Chromosome"/>
</dbReference>
<evidence type="ECO:0000313" key="1">
    <source>
        <dbReference type="EMBL" id="AOX16154.1"/>
    </source>
</evidence>
<name>A0A1D8UR95_9PROT</name>
<organism evidence="1 2">
    <name type="scientific">Kozakia baliensis</name>
    <dbReference type="NCBI Taxonomy" id="153496"/>
    <lineage>
        <taxon>Bacteria</taxon>
        <taxon>Pseudomonadati</taxon>
        <taxon>Pseudomonadota</taxon>
        <taxon>Alphaproteobacteria</taxon>
        <taxon>Acetobacterales</taxon>
        <taxon>Acetobacteraceae</taxon>
        <taxon>Kozakia</taxon>
    </lineage>
</organism>
<accession>A0A1D8UR95</accession>
<proteinExistence type="predicted"/>
<keyword evidence="2" id="KW-1185">Reference proteome</keyword>
<gene>
    <name evidence="1" type="ORF">A0U89_02345</name>
</gene>
<dbReference type="EMBL" id="CP014674">
    <property type="protein sequence ID" value="AOX16154.1"/>
    <property type="molecule type" value="Genomic_DNA"/>
</dbReference>
<protein>
    <submittedName>
        <fullName evidence="1">Uncharacterized protein</fullName>
    </submittedName>
</protein>